<keyword evidence="1" id="KW-0677">Repeat</keyword>
<dbReference type="PANTHER" id="PTHR10039">
    <property type="entry name" value="AMELOGENIN"/>
    <property type="match status" value="1"/>
</dbReference>
<dbReference type="Proteomes" id="UP001309876">
    <property type="component" value="Unassembled WGS sequence"/>
</dbReference>
<dbReference type="Pfam" id="PF17107">
    <property type="entry name" value="SesA"/>
    <property type="match status" value="1"/>
</dbReference>
<dbReference type="AlphaFoldDB" id="A0AAN7SYW4"/>
<reference evidence="4 5" key="1">
    <citation type="submission" date="2023-08" db="EMBL/GenBank/DDBJ databases">
        <title>Black Yeasts Isolated from many extreme environments.</title>
        <authorList>
            <person name="Coleine C."/>
            <person name="Stajich J.E."/>
            <person name="Selbmann L."/>
        </authorList>
    </citation>
    <scope>NUCLEOTIDE SEQUENCE [LARGE SCALE GENOMIC DNA]</scope>
    <source>
        <strain evidence="4 5">CCFEE 5910</strain>
    </source>
</reference>
<evidence type="ECO:0000259" key="3">
    <source>
        <dbReference type="Pfam" id="PF24883"/>
    </source>
</evidence>
<name>A0AAN7SYW4_9EURO</name>
<gene>
    <name evidence="4" type="ORF">LTR05_005674</name>
</gene>
<evidence type="ECO:0000259" key="2">
    <source>
        <dbReference type="Pfam" id="PF17107"/>
    </source>
</evidence>
<dbReference type="InterPro" id="IPR056884">
    <property type="entry name" value="NPHP3-like_N"/>
</dbReference>
<evidence type="ECO:0000313" key="4">
    <source>
        <dbReference type="EMBL" id="KAK5084596.1"/>
    </source>
</evidence>
<keyword evidence="5" id="KW-1185">Reference proteome</keyword>
<sequence length="1101" mass="125098">MSGLEVVGATSAVIGILDVSIKLWKGAQKDAKFSDTFETVANRLPILQDTLLTCKEHFEPVENSLPADVRKGLVSTVKNCKLNAEKVEEIFKKTIPGENTEWYKRYHMVAKRLGKGSKVEELMAEMTKDAQNLVNYHSVKSSRPDLFTRLDEMLVEIQALEPSIPSDDVPGNTFYAYGGAQTVNTGSGSQYNNPGSGNQINYGGGGNPVFNLGPAPPANWLTDQLSFQGQFARVKRLNAVQAKDASFEWLWKVDSFIEWLSTPGKVFWITGKPASGKSTLMNYVANLKTRPDGQLFPGLADCCRVHFFFNYEASTKSDLSNTLEGLRRSILYQLCKDVPGLSPAIESTFDLRGKLRDEWLEDGRTVTQILLFTFEQLRHWKKPIFLLLDGLDDYGGHLSDISEIVHDFASKEVVVKLCVASRPTEFKTQFCDWPQLVLDQHNRPGIETHALLKFDPLYPAASPQEFATIQAIATRISKLSDGIFLWAALATTEMYDSLRRKESFVEQENRLTKLPATLAGFYTRIIGGLCDDKLVCGRVLELVASAKPLLFVTELFEACQLLGIQVLQHDGLVTNEALHTFIERLLLKTGGLIDLVLLDFKNDEGDVIIVQLAHRTLSDFLDRQSGWQKLFGEQYHDSSSAELWLNLCQAYLNKPLIWTRSTSFGALFNDGTGRPEVVYDETWRKRVDAIHCHTIISPSASLVQKSLEQRVASRLPIYMRDYECKTKRPVRREFLSLLDQRYLQMHTTRWELQQCKACRLLQPTSALEFAIVHGCVLTVESMLPTVSEQQKSWLELLTSRHDRPEDTRSADKTLQFAIRCAIEYTAIPSTAATTRILQLVCSRIRTFNNDGMLLDMVQSAKPADVKTVVEMCKKQQPWHLEVGTKSLNPTDGPSIVRTGPLWAVARRYPNEDTRELLRFFLARGERLTDTCCQEGNPVHAAILCELESGCKLSHLKRIPFDRLDLLLLHDGVIEPYGPNTQLQSFLWLQDKRRTKCPYIDTMFVPNYTIADQQAFFYFWGPNSQFHFDTRLDDEPHLSQDTREWRIQQNFLSSRPRVDCKHALLLEYFRDPIAYNQAQLEENALPVSRWAAEVRQKFSMKK</sequence>
<dbReference type="Pfam" id="PF24883">
    <property type="entry name" value="NPHP3_N"/>
    <property type="match status" value="1"/>
</dbReference>
<protein>
    <recommendedName>
        <fullName evidence="6">NACHT domain-containing protein</fullName>
    </recommendedName>
</protein>
<dbReference type="InterPro" id="IPR031352">
    <property type="entry name" value="SesA"/>
</dbReference>
<feature type="domain" description="NACHT-NTPase and P-loop NTPases N-terminal" evidence="2">
    <location>
        <begin position="11"/>
        <end position="133"/>
    </location>
</feature>
<dbReference type="SUPFAM" id="SSF52540">
    <property type="entry name" value="P-loop containing nucleoside triphosphate hydrolases"/>
    <property type="match status" value="1"/>
</dbReference>
<proteinExistence type="predicted"/>
<dbReference type="PANTHER" id="PTHR10039:SF5">
    <property type="entry name" value="NACHT DOMAIN-CONTAINING PROTEIN"/>
    <property type="match status" value="1"/>
</dbReference>
<accession>A0AAN7SYW4</accession>
<dbReference type="Gene3D" id="3.40.50.300">
    <property type="entry name" value="P-loop containing nucleotide triphosphate hydrolases"/>
    <property type="match status" value="1"/>
</dbReference>
<feature type="domain" description="Nephrocystin 3-like N-terminal" evidence="3">
    <location>
        <begin position="246"/>
        <end position="422"/>
    </location>
</feature>
<comment type="caution">
    <text evidence="4">The sequence shown here is derived from an EMBL/GenBank/DDBJ whole genome shotgun (WGS) entry which is preliminary data.</text>
</comment>
<dbReference type="InterPro" id="IPR027417">
    <property type="entry name" value="P-loop_NTPase"/>
</dbReference>
<evidence type="ECO:0000313" key="5">
    <source>
        <dbReference type="Proteomes" id="UP001309876"/>
    </source>
</evidence>
<evidence type="ECO:0000256" key="1">
    <source>
        <dbReference type="ARBA" id="ARBA00022737"/>
    </source>
</evidence>
<organism evidence="4 5">
    <name type="scientific">Lithohypha guttulata</name>
    <dbReference type="NCBI Taxonomy" id="1690604"/>
    <lineage>
        <taxon>Eukaryota</taxon>
        <taxon>Fungi</taxon>
        <taxon>Dikarya</taxon>
        <taxon>Ascomycota</taxon>
        <taxon>Pezizomycotina</taxon>
        <taxon>Eurotiomycetes</taxon>
        <taxon>Chaetothyriomycetidae</taxon>
        <taxon>Chaetothyriales</taxon>
        <taxon>Trichomeriaceae</taxon>
        <taxon>Lithohypha</taxon>
    </lineage>
</organism>
<evidence type="ECO:0008006" key="6">
    <source>
        <dbReference type="Google" id="ProtNLM"/>
    </source>
</evidence>
<dbReference type="EMBL" id="JAVRRJ010000005">
    <property type="protein sequence ID" value="KAK5084596.1"/>
    <property type="molecule type" value="Genomic_DNA"/>
</dbReference>